<reference evidence="1" key="1">
    <citation type="journal article" date="2014" name="Int. J. Syst. Evol. Microbiol.">
        <title>Complete genome sequence of Corynebacterium casei LMG S-19264T (=DSM 44701T), isolated from a smear-ripened cheese.</title>
        <authorList>
            <consortium name="US DOE Joint Genome Institute (JGI-PGF)"/>
            <person name="Walter F."/>
            <person name="Albersmeier A."/>
            <person name="Kalinowski J."/>
            <person name="Ruckert C."/>
        </authorList>
    </citation>
    <scope>NUCLEOTIDE SEQUENCE</scope>
    <source>
        <strain evidence="1">CGMCC 4.5737</strain>
    </source>
</reference>
<dbReference type="EMBL" id="BMMK01000008">
    <property type="protein sequence ID" value="GGM50378.1"/>
    <property type="molecule type" value="Genomic_DNA"/>
</dbReference>
<evidence type="ECO:0000313" key="1">
    <source>
        <dbReference type="EMBL" id="GGM50378.1"/>
    </source>
</evidence>
<reference evidence="1" key="2">
    <citation type="submission" date="2020-09" db="EMBL/GenBank/DDBJ databases">
        <authorList>
            <person name="Sun Q."/>
            <person name="Zhou Y."/>
        </authorList>
    </citation>
    <scope>NUCLEOTIDE SEQUENCE</scope>
    <source>
        <strain evidence="1">CGMCC 4.5737</strain>
    </source>
</reference>
<dbReference type="AlphaFoldDB" id="A0A8J3FW48"/>
<name>A0A8J3FW48_9PSEU</name>
<keyword evidence="2" id="KW-1185">Reference proteome</keyword>
<dbReference type="RefSeq" id="WP_189056520.1">
    <property type="nucleotide sequence ID" value="NZ_BMMK01000008.1"/>
</dbReference>
<proteinExistence type="predicted"/>
<organism evidence="1 2">
    <name type="scientific">Longimycelium tulufanense</name>
    <dbReference type="NCBI Taxonomy" id="907463"/>
    <lineage>
        <taxon>Bacteria</taxon>
        <taxon>Bacillati</taxon>
        <taxon>Actinomycetota</taxon>
        <taxon>Actinomycetes</taxon>
        <taxon>Pseudonocardiales</taxon>
        <taxon>Pseudonocardiaceae</taxon>
        <taxon>Longimycelium</taxon>
    </lineage>
</organism>
<comment type="caution">
    <text evidence="1">The sequence shown here is derived from an EMBL/GenBank/DDBJ whole genome shotgun (WGS) entry which is preliminary data.</text>
</comment>
<accession>A0A8J3FW48</accession>
<sequence>MRSVRSGAAAVFSVFGLGGFLAGSWAGRVPALAQQVQAEPGALSLALLGITVGLLTGAPFAEAPVHGPGCGRSSPHRQ</sequence>
<protein>
    <submittedName>
        <fullName evidence="1">Uncharacterized protein</fullName>
    </submittedName>
</protein>
<evidence type="ECO:0000313" key="2">
    <source>
        <dbReference type="Proteomes" id="UP000637578"/>
    </source>
</evidence>
<dbReference type="Proteomes" id="UP000637578">
    <property type="component" value="Unassembled WGS sequence"/>
</dbReference>
<gene>
    <name evidence="1" type="ORF">GCM10012275_21580</name>
</gene>